<evidence type="ECO:0000313" key="1">
    <source>
        <dbReference type="EMBL" id="GAA4437222.1"/>
    </source>
</evidence>
<dbReference type="Proteomes" id="UP001500552">
    <property type="component" value="Unassembled WGS sequence"/>
</dbReference>
<evidence type="ECO:0000313" key="2">
    <source>
        <dbReference type="Proteomes" id="UP001500552"/>
    </source>
</evidence>
<organism evidence="1 2">
    <name type="scientific">Pontibacter saemangeumensis</name>
    <dbReference type="NCBI Taxonomy" id="1084525"/>
    <lineage>
        <taxon>Bacteria</taxon>
        <taxon>Pseudomonadati</taxon>
        <taxon>Bacteroidota</taxon>
        <taxon>Cytophagia</taxon>
        <taxon>Cytophagales</taxon>
        <taxon>Hymenobacteraceae</taxon>
        <taxon>Pontibacter</taxon>
    </lineage>
</organism>
<reference evidence="2" key="1">
    <citation type="journal article" date="2019" name="Int. J. Syst. Evol. Microbiol.">
        <title>The Global Catalogue of Microorganisms (GCM) 10K type strain sequencing project: providing services to taxonomists for standard genome sequencing and annotation.</title>
        <authorList>
            <consortium name="The Broad Institute Genomics Platform"/>
            <consortium name="The Broad Institute Genome Sequencing Center for Infectious Disease"/>
            <person name="Wu L."/>
            <person name="Ma J."/>
        </authorList>
    </citation>
    <scope>NUCLEOTIDE SEQUENCE [LARGE SCALE GENOMIC DNA]</scope>
    <source>
        <strain evidence="2">JCM 17926</strain>
    </source>
</reference>
<proteinExistence type="predicted"/>
<protein>
    <recommendedName>
        <fullName evidence="3">DUF4905 domain-containing protein</fullName>
    </recommendedName>
</protein>
<gene>
    <name evidence="1" type="ORF">GCM10023188_31190</name>
</gene>
<dbReference type="Pfam" id="PF16248">
    <property type="entry name" value="DUF4905"/>
    <property type="match status" value="1"/>
</dbReference>
<dbReference type="RefSeq" id="WP_345160408.1">
    <property type="nucleotide sequence ID" value="NZ_BAABHC010000016.1"/>
</dbReference>
<sequence length="258" mass="28825">MWRIRLDTTANRLALEVRDPDLLLASFYTMDLGTRHLKQLPLPQGTAWWQGLEEAQDSYIYLHGYGDRRMGQHKGVLAVEAGTAAVAWEETELAFYGMAADGMLAYIAATPEAAFRLLQPATGQVVQDGITQQQAAAMVAQHSHLRYRQAVYPVLYREGEEYFAQVQQFLDSQQLTGATQAIEYAETDAYLAVSYYVQAADSTLQNYMAVFDIEGSLCLKERLAGGLSGIGSDTFFIFMGDLYFVKDKAILKVYRLLA</sequence>
<comment type="caution">
    <text evidence="1">The sequence shown here is derived from an EMBL/GenBank/DDBJ whole genome shotgun (WGS) entry which is preliminary data.</text>
</comment>
<name>A0ABP8LW89_9BACT</name>
<evidence type="ECO:0008006" key="3">
    <source>
        <dbReference type="Google" id="ProtNLM"/>
    </source>
</evidence>
<dbReference type="EMBL" id="BAABHC010000016">
    <property type="protein sequence ID" value="GAA4437222.1"/>
    <property type="molecule type" value="Genomic_DNA"/>
</dbReference>
<accession>A0ABP8LW89</accession>
<keyword evidence="2" id="KW-1185">Reference proteome</keyword>
<dbReference type="InterPro" id="IPR032595">
    <property type="entry name" value="DUF4905"/>
</dbReference>